<protein>
    <recommendedName>
        <fullName evidence="3">DUF559 domain-containing protein</fullName>
    </recommendedName>
</protein>
<gene>
    <name evidence="1" type="ORF">RH861_06370</name>
</gene>
<proteinExistence type="predicted"/>
<organism evidence="1 2">
    <name type="scientific">Agromyces indicus</name>
    <dbReference type="NCBI Taxonomy" id="758919"/>
    <lineage>
        <taxon>Bacteria</taxon>
        <taxon>Bacillati</taxon>
        <taxon>Actinomycetota</taxon>
        <taxon>Actinomycetes</taxon>
        <taxon>Micrococcales</taxon>
        <taxon>Microbacteriaceae</taxon>
        <taxon>Agromyces</taxon>
    </lineage>
</organism>
<reference evidence="2" key="1">
    <citation type="submission" date="2023-07" db="EMBL/GenBank/DDBJ databases">
        <title>Description of three actinobacteria isolated from air of manufacturing shop in a pharmaceutical factory.</title>
        <authorList>
            <person name="Zhang D.-F."/>
        </authorList>
    </citation>
    <scope>NUCLEOTIDE SEQUENCE [LARGE SCALE GENOMIC DNA]</scope>
    <source>
        <strain evidence="2">CCTCC AB 2011122</strain>
    </source>
</reference>
<accession>A0ABU1FJR1</accession>
<comment type="caution">
    <text evidence="1">The sequence shown here is derived from an EMBL/GenBank/DDBJ whole genome shotgun (WGS) entry which is preliminary data.</text>
</comment>
<evidence type="ECO:0000313" key="1">
    <source>
        <dbReference type="EMBL" id="MDR5691686.1"/>
    </source>
</evidence>
<evidence type="ECO:0008006" key="3">
    <source>
        <dbReference type="Google" id="ProtNLM"/>
    </source>
</evidence>
<sequence length="272" mass="29690">MRQHAGVADDVRSRAMAYAERMPGRQVFSHATAAMLWGMPLPPHFEGDLRLHVGVPAGSTRSLAEGVVGHVVRPERLGAMSLAGVRLAGPSDAWCQLGSMLGVDDLVAAADFLITGGEPLNRDAALCTRGELTAALRRHSGCRGATRLREALELARWGPLSRRESLLRLQLTRGGLPEPVPNLRVLDATRRLVAIVDLAFPEWRVGIEYQGDLHRSPSRFRADVRRLERLADEGWLMVQATADDVGADGALRDSAAFVHRVVARLHSRGWCP</sequence>
<name>A0ABU1FJR1_9MICO</name>
<dbReference type="Proteomes" id="UP001260072">
    <property type="component" value="Unassembled WGS sequence"/>
</dbReference>
<evidence type="ECO:0000313" key="2">
    <source>
        <dbReference type="Proteomes" id="UP001260072"/>
    </source>
</evidence>
<dbReference type="RefSeq" id="WP_344757702.1">
    <property type="nucleotide sequence ID" value="NZ_BAABBS010000002.1"/>
</dbReference>
<dbReference type="EMBL" id="JAVKGS010000002">
    <property type="protein sequence ID" value="MDR5691686.1"/>
    <property type="molecule type" value="Genomic_DNA"/>
</dbReference>
<keyword evidence="2" id="KW-1185">Reference proteome</keyword>